<dbReference type="Proteomes" id="UP001055879">
    <property type="component" value="Linkage Group LG12"/>
</dbReference>
<evidence type="ECO:0000313" key="2">
    <source>
        <dbReference type="Proteomes" id="UP001055879"/>
    </source>
</evidence>
<organism evidence="1 2">
    <name type="scientific">Arctium lappa</name>
    <name type="common">Greater burdock</name>
    <name type="synonym">Lappa major</name>
    <dbReference type="NCBI Taxonomy" id="4217"/>
    <lineage>
        <taxon>Eukaryota</taxon>
        <taxon>Viridiplantae</taxon>
        <taxon>Streptophyta</taxon>
        <taxon>Embryophyta</taxon>
        <taxon>Tracheophyta</taxon>
        <taxon>Spermatophyta</taxon>
        <taxon>Magnoliopsida</taxon>
        <taxon>eudicotyledons</taxon>
        <taxon>Gunneridae</taxon>
        <taxon>Pentapetalae</taxon>
        <taxon>asterids</taxon>
        <taxon>campanulids</taxon>
        <taxon>Asterales</taxon>
        <taxon>Asteraceae</taxon>
        <taxon>Carduoideae</taxon>
        <taxon>Cardueae</taxon>
        <taxon>Arctiinae</taxon>
        <taxon>Arctium</taxon>
    </lineage>
</organism>
<evidence type="ECO:0000313" key="1">
    <source>
        <dbReference type="EMBL" id="KAI3684899.1"/>
    </source>
</evidence>
<reference evidence="2" key="1">
    <citation type="journal article" date="2022" name="Mol. Ecol. Resour.">
        <title>The genomes of chicory, endive, great burdock and yacon provide insights into Asteraceae palaeo-polyploidization history and plant inulin production.</title>
        <authorList>
            <person name="Fan W."/>
            <person name="Wang S."/>
            <person name="Wang H."/>
            <person name="Wang A."/>
            <person name="Jiang F."/>
            <person name="Liu H."/>
            <person name="Zhao H."/>
            <person name="Xu D."/>
            <person name="Zhang Y."/>
        </authorList>
    </citation>
    <scope>NUCLEOTIDE SEQUENCE [LARGE SCALE GENOMIC DNA]</scope>
    <source>
        <strain evidence="2">cv. Niubang</strain>
    </source>
</reference>
<accession>A0ACB8YGM1</accession>
<dbReference type="EMBL" id="CM042058">
    <property type="protein sequence ID" value="KAI3684899.1"/>
    <property type="molecule type" value="Genomic_DNA"/>
</dbReference>
<keyword evidence="2" id="KW-1185">Reference proteome</keyword>
<protein>
    <submittedName>
        <fullName evidence="1">Uncharacterized protein</fullName>
    </submittedName>
</protein>
<proteinExistence type="predicted"/>
<comment type="caution">
    <text evidence="1">The sequence shown here is derived from an EMBL/GenBank/DDBJ whole genome shotgun (WGS) entry which is preliminary data.</text>
</comment>
<sequence>MFADRTRHQKQDFILALDFECQKSCSSIPFFFNLGLAQLILFLLLFFCLHLCSTPQVLPPACKGIIHQPLKS</sequence>
<gene>
    <name evidence="1" type="ORF">L6452_34127</name>
</gene>
<name>A0ACB8YGM1_ARCLA</name>
<reference evidence="1 2" key="2">
    <citation type="journal article" date="2022" name="Mol. Ecol. Resour.">
        <title>The genomes of chicory, endive, great burdock and yacon provide insights into Asteraceae paleo-polyploidization history and plant inulin production.</title>
        <authorList>
            <person name="Fan W."/>
            <person name="Wang S."/>
            <person name="Wang H."/>
            <person name="Wang A."/>
            <person name="Jiang F."/>
            <person name="Liu H."/>
            <person name="Zhao H."/>
            <person name="Xu D."/>
            <person name="Zhang Y."/>
        </authorList>
    </citation>
    <scope>NUCLEOTIDE SEQUENCE [LARGE SCALE GENOMIC DNA]</scope>
    <source>
        <strain evidence="2">cv. Niubang</strain>
    </source>
</reference>